<protein>
    <submittedName>
        <fullName evidence="2">Uncharacterized protein</fullName>
    </submittedName>
</protein>
<dbReference type="AlphaFoldDB" id="A0A562RPM0"/>
<dbReference type="Proteomes" id="UP000316291">
    <property type="component" value="Unassembled WGS sequence"/>
</dbReference>
<name>A0A562RPM0_9BRAD</name>
<evidence type="ECO:0000313" key="3">
    <source>
        <dbReference type="Proteomes" id="UP000316291"/>
    </source>
</evidence>
<feature type="region of interest" description="Disordered" evidence="1">
    <location>
        <begin position="44"/>
        <end position="72"/>
    </location>
</feature>
<dbReference type="EMBL" id="VLLA01000008">
    <property type="protein sequence ID" value="TWI70494.1"/>
    <property type="molecule type" value="Genomic_DNA"/>
</dbReference>
<keyword evidence="3" id="KW-1185">Reference proteome</keyword>
<evidence type="ECO:0000256" key="1">
    <source>
        <dbReference type="SAM" id="MobiDB-lite"/>
    </source>
</evidence>
<gene>
    <name evidence="2" type="ORF">IQ16_03667</name>
</gene>
<reference evidence="2 3" key="1">
    <citation type="journal article" date="2015" name="Stand. Genomic Sci.">
        <title>Genomic Encyclopedia of Bacterial and Archaeal Type Strains, Phase III: the genomes of soil and plant-associated and newly described type strains.</title>
        <authorList>
            <person name="Whitman W.B."/>
            <person name="Woyke T."/>
            <person name="Klenk H.P."/>
            <person name="Zhou Y."/>
            <person name="Lilburn T.G."/>
            <person name="Beck B.J."/>
            <person name="De Vos P."/>
            <person name="Vandamme P."/>
            <person name="Eisen J.A."/>
            <person name="Garrity G."/>
            <person name="Hugenholtz P."/>
            <person name="Kyrpides N.C."/>
        </authorList>
    </citation>
    <scope>NUCLEOTIDE SEQUENCE [LARGE SCALE GENOMIC DNA]</scope>
    <source>
        <strain evidence="2 3">CGMCC 1.10948</strain>
    </source>
</reference>
<accession>A0A562RPM0</accession>
<proteinExistence type="predicted"/>
<evidence type="ECO:0000313" key="2">
    <source>
        <dbReference type="EMBL" id="TWI70494.1"/>
    </source>
</evidence>
<sequence>MLWGSVMEEFYSGFAQRARDLAEKADPFTRRRLLDLAQRYELKSRPGSSYGRPSPPTRATPPTVLFSGSGEA</sequence>
<comment type="caution">
    <text evidence="2">The sequence shown here is derived from an EMBL/GenBank/DDBJ whole genome shotgun (WGS) entry which is preliminary data.</text>
</comment>
<organism evidence="2 3">
    <name type="scientific">Bradyrhizobium huanghuaihaiense</name>
    <dbReference type="NCBI Taxonomy" id="990078"/>
    <lineage>
        <taxon>Bacteria</taxon>
        <taxon>Pseudomonadati</taxon>
        <taxon>Pseudomonadota</taxon>
        <taxon>Alphaproteobacteria</taxon>
        <taxon>Hyphomicrobiales</taxon>
        <taxon>Nitrobacteraceae</taxon>
        <taxon>Bradyrhizobium</taxon>
    </lineage>
</organism>